<feature type="binding site" evidence="10">
    <location>
        <begin position="264"/>
        <end position="269"/>
    </location>
    <ligand>
        <name>UDP-N-acetyl-alpha-D-glucosamine</name>
        <dbReference type="ChEBI" id="CHEBI:57705"/>
    </ligand>
</feature>
<keyword evidence="6 10" id="KW-0573">Peptidoglycan synthesis</keyword>
<dbReference type="InterPro" id="IPR004276">
    <property type="entry name" value="GlycoTrans_28_N"/>
</dbReference>
<dbReference type="GO" id="GO:0008360">
    <property type="term" value="P:regulation of cell shape"/>
    <property type="evidence" value="ECO:0007669"/>
    <property type="project" value="UniProtKB-KW"/>
</dbReference>
<dbReference type="GO" id="GO:0005886">
    <property type="term" value="C:plasma membrane"/>
    <property type="evidence" value="ECO:0007669"/>
    <property type="project" value="UniProtKB-SubCell"/>
</dbReference>
<evidence type="ECO:0000313" key="14">
    <source>
        <dbReference type="Proteomes" id="UP000770889"/>
    </source>
</evidence>
<sequence>MEPHVMVMAGGTGGHLFPALAVADWMKQRGCRITWLGSRSGMENRLIPDYGYPLETLQVKGLRGTGLMRHLTAPYTISKALMQAYGVLRRTRPNLVLGMGGFASGPGGLAARLMRIPLVIQEQNAIPGLTNRLLAQFATKVFEAFPGSFGAEAQADTVGNPVRREIISLAAPEQRFAEREGAIRLLVLGGSLGAQALNQCVPEALSIMPQELRPLVRHQAGEKLLDETLASYRKFSVEADVVAFVNDMAAVYAWADLVICRAGALTVSELATAGLGAVLVPYPFAVDDHQTRNAEFLVNAEAAQLIPQPSLDGRNLARLLGTLCGDRERLLAMAVAARGLAKPDAAARIGGYCLEVIQP</sequence>
<feature type="binding site" evidence="10">
    <location>
        <position position="124"/>
    </location>
    <ligand>
        <name>UDP-N-acetyl-alpha-D-glucosamine</name>
        <dbReference type="ChEBI" id="CHEBI:57705"/>
    </ligand>
</feature>
<dbReference type="GO" id="GO:0051301">
    <property type="term" value="P:cell division"/>
    <property type="evidence" value="ECO:0007669"/>
    <property type="project" value="UniProtKB-KW"/>
</dbReference>
<evidence type="ECO:0000256" key="2">
    <source>
        <dbReference type="ARBA" id="ARBA00022618"/>
    </source>
</evidence>
<comment type="caution">
    <text evidence="10">Lacks conserved residue(s) required for the propagation of feature annotation.</text>
</comment>
<organism evidence="13 14">
    <name type="scientific">Candidatus Thiodiazotropha taylori</name>
    <dbReference type="NCBI Taxonomy" id="2792791"/>
    <lineage>
        <taxon>Bacteria</taxon>
        <taxon>Pseudomonadati</taxon>
        <taxon>Pseudomonadota</taxon>
        <taxon>Gammaproteobacteria</taxon>
        <taxon>Chromatiales</taxon>
        <taxon>Sedimenticolaceae</taxon>
        <taxon>Candidatus Thiodiazotropha</taxon>
    </lineage>
</organism>
<dbReference type="InterPro" id="IPR006009">
    <property type="entry name" value="GlcNAc_MurG"/>
</dbReference>
<feature type="binding site" evidence="10">
    <location>
        <position position="191"/>
    </location>
    <ligand>
        <name>UDP-N-acetyl-alpha-D-glucosamine</name>
        <dbReference type="ChEBI" id="CHEBI:57705"/>
    </ligand>
</feature>
<dbReference type="AlphaFoldDB" id="A0A944M9F5"/>
<gene>
    <name evidence="10 13" type="primary">murG</name>
    <name evidence="13" type="ORF">KME65_02395</name>
</gene>
<dbReference type="PANTHER" id="PTHR21015:SF22">
    <property type="entry name" value="GLYCOSYLTRANSFERASE"/>
    <property type="match status" value="1"/>
</dbReference>
<dbReference type="CDD" id="cd03785">
    <property type="entry name" value="GT28_MurG"/>
    <property type="match status" value="1"/>
</dbReference>
<evidence type="ECO:0000256" key="9">
    <source>
        <dbReference type="ARBA" id="ARBA00023316"/>
    </source>
</evidence>
<comment type="similarity">
    <text evidence="10">Belongs to the glycosyltransferase 28 family. MurG subfamily.</text>
</comment>
<feature type="binding site" evidence="10">
    <location>
        <position position="290"/>
    </location>
    <ligand>
        <name>UDP-N-acetyl-alpha-D-glucosamine</name>
        <dbReference type="ChEBI" id="CHEBI:57705"/>
    </ligand>
</feature>
<accession>A0A944M9F5</accession>
<dbReference type="EC" id="2.4.1.227" evidence="10"/>
<comment type="caution">
    <text evidence="13">The sequence shown here is derived from an EMBL/GenBank/DDBJ whole genome shotgun (WGS) entry which is preliminary data.</text>
</comment>
<dbReference type="HAMAP" id="MF_00033">
    <property type="entry name" value="MurG"/>
    <property type="match status" value="1"/>
</dbReference>
<evidence type="ECO:0000256" key="5">
    <source>
        <dbReference type="ARBA" id="ARBA00022960"/>
    </source>
</evidence>
<dbReference type="EMBL" id="JAHHGM010000002">
    <property type="protein sequence ID" value="MBT2987788.1"/>
    <property type="molecule type" value="Genomic_DNA"/>
</dbReference>
<comment type="subcellular location">
    <subcellularLocation>
        <location evidence="10">Cell membrane</location>
        <topology evidence="10">Peripheral membrane protein</topology>
        <orientation evidence="10">Cytoplasmic side</orientation>
    </subcellularLocation>
</comment>
<feature type="binding site" evidence="10">
    <location>
        <position position="163"/>
    </location>
    <ligand>
        <name>UDP-N-acetyl-alpha-D-glucosamine</name>
        <dbReference type="ChEBI" id="CHEBI:57705"/>
    </ligand>
</feature>
<keyword evidence="3 10" id="KW-0328">Glycosyltransferase</keyword>
<keyword evidence="1 10" id="KW-1003">Cell membrane</keyword>
<evidence type="ECO:0000256" key="4">
    <source>
        <dbReference type="ARBA" id="ARBA00022679"/>
    </source>
</evidence>
<comment type="pathway">
    <text evidence="10">Cell wall biogenesis; peptidoglycan biosynthesis.</text>
</comment>
<evidence type="ECO:0000256" key="7">
    <source>
        <dbReference type="ARBA" id="ARBA00023136"/>
    </source>
</evidence>
<feature type="domain" description="Glycosyltransferase family 28 N-terminal" evidence="11">
    <location>
        <begin position="5"/>
        <end position="142"/>
    </location>
</feature>
<comment type="catalytic activity">
    <reaction evidence="10">
        <text>di-trans,octa-cis-undecaprenyl diphospho-N-acetyl-alpha-D-muramoyl-L-alanyl-D-glutamyl-meso-2,6-diaminopimeloyl-D-alanyl-D-alanine + UDP-N-acetyl-alpha-D-glucosamine = di-trans,octa-cis-undecaprenyl diphospho-[N-acetyl-alpha-D-glucosaminyl-(1-&gt;4)]-N-acetyl-alpha-D-muramoyl-L-alanyl-D-glutamyl-meso-2,6-diaminopimeloyl-D-alanyl-D-alanine + UDP + H(+)</text>
        <dbReference type="Rhea" id="RHEA:31227"/>
        <dbReference type="ChEBI" id="CHEBI:15378"/>
        <dbReference type="ChEBI" id="CHEBI:57705"/>
        <dbReference type="ChEBI" id="CHEBI:58223"/>
        <dbReference type="ChEBI" id="CHEBI:61387"/>
        <dbReference type="ChEBI" id="CHEBI:61388"/>
        <dbReference type="EC" id="2.4.1.227"/>
    </reaction>
</comment>
<dbReference type="InterPro" id="IPR007235">
    <property type="entry name" value="Glyco_trans_28_C"/>
</dbReference>
<dbReference type="Gene3D" id="3.40.50.2000">
    <property type="entry name" value="Glycogen Phosphorylase B"/>
    <property type="match status" value="2"/>
</dbReference>
<evidence type="ECO:0000256" key="1">
    <source>
        <dbReference type="ARBA" id="ARBA00022475"/>
    </source>
</evidence>
<dbReference type="GO" id="GO:0050511">
    <property type="term" value="F:undecaprenyldiphospho-muramoylpentapeptide beta-N-acetylglucosaminyltransferase activity"/>
    <property type="evidence" value="ECO:0007669"/>
    <property type="project" value="UniProtKB-UniRule"/>
</dbReference>
<evidence type="ECO:0000256" key="3">
    <source>
        <dbReference type="ARBA" id="ARBA00022676"/>
    </source>
</evidence>
<dbReference type="Pfam" id="PF03033">
    <property type="entry name" value="Glyco_transf_28"/>
    <property type="match status" value="1"/>
</dbReference>
<dbReference type="GO" id="GO:0005975">
    <property type="term" value="P:carbohydrate metabolic process"/>
    <property type="evidence" value="ECO:0007669"/>
    <property type="project" value="InterPro"/>
</dbReference>
<keyword evidence="7 10" id="KW-0472">Membrane</keyword>
<dbReference type="GO" id="GO:0009252">
    <property type="term" value="P:peptidoglycan biosynthetic process"/>
    <property type="evidence" value="ECO:0007669"/>
    <property type="project" value="UniProtKB-UniRule"/>
</dbReference>
<proteinExistence type="inferred from homology"/>
<evidence type="ECO:0000259" key="12">
    <source>
        <dbReference type="Pfam" id="PF04101"/>
    </source>
</evidence>
<dbReference type="Pfam" id="PF04101">
    <property type="entry name" value="Glyco_tran_28_C"/>
    <property type="match status" value="1"/>
</dbReference>
<evidence type="ECO:0000256" key="6">
    <source>
        <dbReference type="ARBA" id="ARBA00022984"/>
    </source>
</evidence>
<keyword evidence="4 10" id="KW-0808">Transferase</keyword>
<dbReference type="GO" id="GO:0071555">
    <property type="term" value="P:cell wall organization"/>
    <property type="evidence" value="ECO:0007669"/>
    <property type="project" value="UniProtKB-KW"/>
</dbReference>
<keyword evidence="9 10" id="KW-0961">Cell wall biogenesis/degradation</keyword>
<name>A0A944M9F5_9GAMM</name>
<dbReference type="NCBIfam" id="TIGR01133">
    <property type="entry name" value="murG"/>
    <property type="match status" value="1"/>
</dbReference>
<dbReference type="SUPFAM" id="SSF53756">
    <property type="entry name" value="UDP-Glycosyltransferase/glycogen phosphorylase"/>
    <property type="match status" value="1"/>
</dbReference>
<feature type="binding site" evidence="10">
    <location>
        <begin position="12"/>
        <end position="14"/>
    </location>
    <ligand>
        <name>UDP-N-acetyl-alpha-D-glucosamine</name>
        <dbReference type="ChEBI" id="CHEBI:57705"/>
    </ligand>
</feature>
<evidence type="ECO:0000256" key="8">
    <source>
        <dbReference type="ARBA" id="ARBA00023306"/>
    </source>
</evidence>
<reference evidence="13 14" key="1">
    <citation type="submission" date="2021-05" db="EMBL/GenBank/DDBJ databases">
        <title>Genetic and Functional Diversity in Clade A Lucinid endosymbionts from the Bahamas.</title>
        <authorList>
            <person name="Giani N.M."/>
            <person name="Engel A.S."/>
            <person name="Campbell B.J."/>
        </authorList>
    </citation>
    <scope>NUCLEOTIDE SEQUENCE [LARGE SCALE GENOMIC DNA]</scope>
    <source>
        <strain evidence="13">LUC16012Gg_MoonRockCtena</strain>
    </source>
</reference>
<protein>
    <recommendedName>
        <fullName evidence="10">UDP-N-acetylglucosamine--N-acetylmuramyl-(pentapeptide) pyrophosphoryl-undecaprenol N-acetylglucosamine transferase</fullName>
        <ecNumber evidence="10">2.4.1.227</ecNumber>
    </recommendedName>
    <alternativeName>
        <fullName evidence="10">Undecaprenyl-PP-MurNAc-pentapeptide-UDPGlcNAc GlcNAc transferase</fullName>
    </alternativeName>
</protein>
<evidence type="ECO:0000256" key="10">
    <source>
        <dbReference type="HAMAP-Rule" id="MF_00033"/>
    </source>
</evidence>
<evidence type="ECO:0000259" key="11">
    <source>
        <dbReference type="Pfam" id="PF03033"/>
    </source>
</evidence>
<feature type="domain" description="Glycosyl transferase family 28 C-terminal" evidence="12">
    <location>
        <begin position="185"/>
        <end position="348"/>
    </location>
</feature>
<keyword evidence="2 10" id="KW-0132">Cell division</keyword>
<keyword evidence="8 10" id="KW-0131">Cell cycle</keyword>
<dbReference type="Proteomes" id="UP000770889">
    <property type="component" value="Unassembled WGS sequence"/>
</dbReference>
<keyword evidence="5 10" id="KW-0133">Cell shape</keyword>
<comment type="function">
    <text evidence="10">Cell wall formation. Catalyzes the transfer of a GlcNAc subunit on undecaprenyl-pyrophosphoryl-MurNAc-pentapeptide (lipid intermediate I) to form undecaprenyl-pyrophosphoryl-MurNAc-(pentapeptide)GlcNAc (lipid intermediate II).</text>
</comment>
<dbReference type="PANTHER" id="PTHR21015">
    <property type="entry name" value="UDP-N-ACETYLGLUCOSAMINE--N-ACETYLMURAMYL-(PENTAPEPTIDE) PYROPHOSPHORYL-UNDECAPRENOL N-ACETYLGLUCOSAMINE TRANSFERASE 1"/>
    <property type="match status" value="1"/>
</dbReference>
<evidence type="ECO:0000313" key="13">
    <source>
        <dbReference type="EMBL" id="MBT2987788.1"/>
    </source>
</evidence>